<dbReference type="AlphaFoldDB" id="K0RN35"/>
<evidence type="ECO:0000313" key="3">
    <source>
        <dbReference type="Proteomes" id="UP000266841"/>
    </source>
</evidence>
<sequence>MICRLSTVLCRSETNSNLGKVRARSAYQVVRSKAPAWGSWNGPRKGPRSPVKRENLTAASVRECPSSTKRDQRPAAPWRTSIVSWAELWRGSSELASPPSHDPLVLRRQSEPGGRAAQSAGGKTTTGGTDTQLTDDHTVSLPYSIDFNNDTLMRALYLYTDIGAEAHEPSSSRHWKHTEGEA</sequence>
<dbReference type="Proteomes" id="UP000266841">
    <property type="component" value="Unassembled WGS sequence"/>
</dbReference>
<gene>
    <name evidence="2" type="ORF">THAOC_30746</name>
</gene>
<name>K0RN35_THAOC</name>
<reference evidence="2 3" key="1">
    <citation type="journal article" date="2012" name="Genome Biol.">
        <title>Genome and low-iron response of an oceanic diatom adapted to chronic iron limitation.</title>
        <authorList>
            <person name="Lommer M."/>
            <person name="Specht M."/>
            <person name="Roy A.S."/>
            <person name="Kraemer L."/>
            <person name="Andreson R."/>
            <person name="Gutowska M.A."/>
            <person name="Wolf J."/>
            <person name="Bergner S.V."/>
            <person name="Schilhabel M.B."/>
            <person name="Klostermeier U.C."/>
            <person name="Beiko R.G."/>
            <person name="Rosenstiel P."/>
            <person name="Hippler M."/>
            <person name="Laroche J."/>
        </authorList>
    </citation>
    <scope>NUCLEOTIDE SEQUENCE [LARGE SCALE GENOMIC DNA]</scope>
    <source>
        <strain evidence="2 3">CCMP1005</strain>
    </source>
</reference>
<accession>K0RN35</accession>
<organism evidence="2 3">
    <name type="scientific">Thalassiosira oceanica</name>
    <name type="common">Marine diatom</name>
    <dbReference type="NCBI Taxonomy" id="159749"/>
    <lineage>
        <taxon>Eukaryota</taxon>
        <taxon>Sar</taxon>
        <taxon>Stramenopiles</taxon>
        <taxon>Ochrophyta</taxon>
        <taxon>Bacillariophyta</taxon>
        <taxon>Coscinodiscophyceae</taxon>
        <taxon>Thalassiosirophycidae</taxon>
        <taxon>Thalassiosirales</taxon>
        <taxon>Thalassiosiraceae</taxon>
        <taxon>Thalassiosira</taxon>
    </lineage>
</organism>
<proteinExistence type="predicted"/>
<feature type="compositionally biased region" description="Low complexity" evidence="1">
    <location>
        <begin position="121"/>
        <end position="132"/>
    </location>
</feature>
<evidence type="ECO:0000256" key="1">
    <source>
        <dbReference type="SAM" id="MobiDB-lite"/>
    </source>
</evidence>
<keyword evidence="3" id="KW-1185">Reference proteome</keyword>
<feature type="region of interest" description="Disordered" evidence="1">
    <location>
        <begin position="94"/>
        <end position="136"/>
    </location>
</feature>
<protein>
    <submittedName>
        <fullName evidence="2">Uncharacterized protein</fullName>
    </submittedName>
</protein>
<dbReference type="EMBL" id="AGNL01044044">
    <property type="protein sequence ID" value="EJK50306.1"/>
    <property type="molecule type" value="Genomic_DNA"/>
</dbReference>
<comment type="caution">
    <text evidence="2">The sequence shown here is derived from an EMBL/GenBank/DDBJ whole genome shotgun (WGS) entry which is preliminary data.</text>
</comment>
<evidence type="ECO:0000313" key="2">
    <source>
        <dbReference type="EMBL" id="EJK50306.1"/>
    </source>
</evidence>